<evidence type="ECO:0000313" key="2">
    <source>
        <dbReference type="Proteomes" id="UP000823775"/>
    </source>
</evidence>
<gene>
    <name evidence="1" type="ORF">HAX54_029864</name>
</gene>
<organism evidence="1 2">
    <name type="scientific">Datura stramonium</name>
    <name type="common">Jimsonweed</name>
    <name type="synonym">Common thornapple</name>
    <dbReference type="NCBI Taxonomy" id="4076"/>
    <lineage>
        <taxon>Eukaryota</taxon>
        <taxon>Viridiplantae</taxon>
        <taxon>Streptophyta</taxon>
        <taxon>Embryophyta</taxon>
        <taxon>Tracheophyta</taxon>
        <taxon>Spermatophyta</taxon>
        <taxon>Magnoliopsida</taxon>
        <taxon>eudicotyledons</taxon>
        <taxon>Gunneridae</taxon>
        <taxon>Pentapetalae</taxon>
        <taxon>asterids</taxon>
        <taxon>lamiids</taxon>
        <taxon>Solanales</taxon>
        <taxon>Solanaceae</taxon>
        <taxon>Solanoideae</taxon>
        <taxon>Datureae</taxon>
        <taxon>Datura</taxon>
    </lineage>
</organism>
<accession>A0ABS8V827</accession>
<proteinExistence type="predicted"/>
<name>A0ABS8V827_DATST</name>
<protein>
    <submittedName>
        <fullName evidence="1">Uncharacterized protein</fullName>
    </submittedName>
</protein>
<dbReference type="Proteomes" id="UP000823775">
    <property type="component" value="Unassembled WGS sequence"/>
</dbReference>
<feature type="non-terminal residue" evidence="1">
    <location>
        <position position="1"/>
    </location>
</feature>
<comment type="caution">
    <text evidence="1">The sequence shown here is derived from an EMBL/GenBank/DDBJ whole genome shotgun (WGS) entry which is preliminary data.</text>
</comment>
<keyword evidence="2" id="KW-1185">Reference proteome</keyword>
<reference evidence="1 2" key="1">
    <citation type="journal article" date="2021" name="BMC Genomics">
        <title>Datura genome reveals duplications of psychoactive alkaloid biosynthetic genes and high mutation rate following tissue culture.</title>
        <authorList>
            <person name="Rajewski A."/>
            <person name="Carter-House D."/>
            <person name="Stajich J."/>
            <person name="Litt A."/>
        </authorList>
    </citation>
    <scope>NUCLEOTIDE SEQUENCE [LARGE SCALE GENOMIC DNA]</scope>
    <source>
        <strain evidence="1">AR-01</strain>
    </source>
</reference>
<evidence type="ECO:0000313" key="1">
    <source>
        <dbReference type="EMBL" id="MCD9642831.1"/>
    </source>
</evidence>
<dbReference type="EMBL" id="JACEIK010003720">
    <property type="protein sequence ID" value="MCD9642831.1"/>
    <property type="molecule type" value="Genomic_DNA"/>
</dbReference>
<sequence>AMVGALNACVPNFEMFHSTPWRDGGRGAQEHSILRRKFPKIPSVMDRAGR</sequence>